<sequence length="244" mass="26276">MKLSYSLFLPILTLGSAVTGSVLAKRELCGQYESQTSGPFLLDTNLWGKGSATSGWQCSGIDYQSGNEISWHTAWDWQGGPGSVKSYTNVQLGFSSRQISSISSIPTTWKWQQTGSNIVADVAYDIFTSSSSGGSWAYEIMIWVAATGGAGPISSTGSAVATVDIAGTTWKLFTGPNTSWTVFSFVAETEQTNFDGDLMEFFHYLIDNQGYPATQYIDTIAAGTEPFEGSNVQLTTSEYTISVN</sequence>
<evidence type="ECO:0000313" key="11">
    <source>
        <dbReference type="Proteomes" id="UP001610432"/>
    </source>
</evidence>
<keyword evidence="8" id="KW-0624">Polysaccharide degradation</keyword>
<dbReference type="EMBL" id="JBFXLQ010000009">
    <property type="protein sequence ID" value="KAL2869526.1"/>
    <property type="molecule type" value="Genomic_DNA"/>
</dbReference>
<comment type="catalytic activity">
    <reaction evidence="4">
        <text>xyloglucan + H2O = xyloglucan oligosaccharides.</text>
        <dbReference type="EC" id="3.2.1.151"/>
    </reaction>
</comment>
<proteinExistence type="inferred from homology"/>
<keyword evidence="8" id="KW-0378">Hydrolase</keyword>
<dbReference type="EC" id="3.2.1.151" evidence="5"/>
<keyword evidence="8" id="KW-0119">Carbohydrate metabolism</keyword>
<evidence type="ECO:0000256" key="9">
    <source>
        <dbReference type="SAM" id="SignalP"/>
    </source>
</evidence>
<feature type="chain" id="PRO_5046067745" description="xyloglucan-specific endo-beta-1,4-glucanase" evidence="9">
    <location>
        <begin position="25"/>
        <end position="244"/>
    </location>
</feature>
<reference evidence="10 11" key="1">
    <citation type="submission" date="2024-07" db="EMBL/GenBank/DDBJ databases">
        <title>Section-level genome sequencing and comparative genomics of Aspergillus sections Usti and Cavernicolus.</title>
        <authorList>
            <consortium name="Lawrence Berkeley National Laboratory"/>
            <person name="Nybo J.L."/>
            <person name="Vesth T.C."/>
            <person name="Theobald S."/>
            <person name="Frisvad J.C."/>
            <person name="Larsen T.O."/>
            <person name="Kjaerboelling I."/>
            <person name="Rothschild-Mancinelli K."/>
            <person name="Lyhne E.K."/>
            <person name="Kogle M.E."/>
            <person name="Barry K."/>
            <person name="Clum A."/>
            <person name="Na H."/>
            <person name="Ledsgaard L."/>
            <person name="Lin J."/>
            <person name="Lipzen A."/>
            <person name="Kuo A."/>
            <person name="Riley R."/>
            <person name="Mondo S."/>
            <person name="Labutti K."/>
            <person name="Haridas S."/>
            <person name="Pangalinan J."/>
            <person name="Salamov A.A."/>
            <person name="Simmons B.A."/>
            <person name="Magnuson J.K."/>
            <person name="Chen J."/>
            <person name="Drula E."/>
            <person name="Henrissat B."/>
            <person name="Wiebenga A."/>
            <person name="Lubbers R.J."/>
            <person name="Gomes A.C."/>
            <person name="Macurrencykelacurrency M.R."/>
            <person name="Stajich J."/>
            <person name="Grigoriev I.V."/>
            <person name="Mortensen U.H."/>
            <person name="De Vries R.P."/>
            <person name="Baker S.E."/>
            <person name="Andersen M.R."/>
        </authorList>
    </citation>
    <scope>NUCLEOTIDE SEQUENCE [LARGE SCALE GENOMIC DNA]</scope>
    <source>
        <strain evidence="10 11">CBS 449.75</strain>
    </source>
</reference>
<dbReference type="PANTHER" id="PTHR34002">
    <property type="entry name" value="BLR1656 PROTEIN"/>
    <property type="match status" value="1"/>
</dbReference>
<dbReference type="InterPro" id="IPR002594">
    <property type="entry name" value="GH12"/>
</dbReference>
<evidence type="ECO:0000256" key="6">
    <source>
        <dbReference type="ARBA" id="ARBA00041304"/>
    </source>
</evidence>
<evidence type="ECO:0000256" key="8">
    <source>
        <dbReference type="RuleBase" id="RU361163"/>
    </source>
</evidence>
<feature type="signal peptide" evidence="9">
    <location>
        <begin position="1"/>
        <end position="24"/>
    </location>
</feature>
<keyword evidence="3 8" id="KW-0326">Glycosidase</keyword>
<dbReference type="RefSeq" id="XP_070888505.1">
    <property type="nucleotide sequence ID" value="XM_071034886.1"/>
</dbReference>
<evidence type="ECO:0000313" key="10">
    <source>
        <dbReference type="EMBL" id="KAL2869526.1"/>
    </source>
</evidence>
<dbReference type="InterPro" id="IPR013320">
    <property type="entry name" value="ConA-like_dom_sf"/>
</dbReference>
<evidence type="ECO:0000256" key="5">
    <source>
        <dbReference type="ARBA" id="ARBA00038882"/>
    </source>
</evidence>
<protein>
    <recommendedName>
        <fullName evidence="5">xyloglucan-specific endo-beta-1,4-glucanase</fullName>
        <ecNumber evidence="5">3.2.1.151</ecNumber>
    </recommendedName>
    <alternativeName>
        <fullName evidence="6">Xyloglucanase A</fullName>
    </alternativeName>
    <alternativeName>
        <fullName evidence="7">Xyloglucanendohydrolase A</fullName>
    </alternativeName>
</protein>
<dbReference type="Gene3D" id="2.60.120.180">
    <property type="match status" value="1"/>
</dbReference>
<comment type="similarity">
    <text evidence="1 8">Belongs to the glycosyl hydrolase 12 (cellulase H) family.</text>
</comment>
<dbReference type="Pfam" id="PF01670">
    <property type="entry name" value="Glyco_hydro_12"/>
    <property type="match status" value="1"/>
</dbReference>
<dbReference type="GeneID" id="98149958"/>
<evidence type="ECO:0000256" key="2">
    <source>
        <dbReference type="ARBA" id="ARBA00022729"/>
    </source>
</evidence>
<dbReference type="PANTHER" id="PTHR34002:SF9">
    <property type="entry name" value="XYLOGLUCAN-SPECIFIC ENDO-BETA-1,4-GLUCANASE A"/>
    <property type="match status" value="1"/>
</dbReference>
<dbReference type="SUPFAM" id="SSF49899">
    <property type="entry name" value="Concanavalin A-like lectins/glucanases"/>
    <property type="match status" value="1"/>
</dbReference>
<gene>
    <name evidence="10" type="ORF">BJX67DRAFT_392058</name>
</gene>
<comment type="caution">
    <text evidence="10">The sequence shown here is derived from an EMBL/GenBank/DDBJ whole genome shotgun (WGS) entry which is preliminary data.</text>
</comment>
<accession>A0ABR4LYC2</accession>
<dbReference type="Proteomes" id="UP001610432">
    <property type="component" value="Unassembled WGS sequence"/>
</dbReference>
<dbReference type="InterPro" id="IPR013319">
    <property type="entry name" value="GH11/12"/>
</dbReference>
<name>A0ABR4LYC2_9EURO</name>
<keyword evidence="2 9" id="KW-0732">Signal</keyword>
<keyword evidence="11" id="KW-1185">Reference proteome</keyword>
<organism evidence="10 11">
    <name type="scientific">Aspergillus lucknowensis</name>
    <dbReference type="NCBI Taxonomy" id="176173"/>
    <lineage>
        <taxon>Eukaryota</taxon>
        <taxon>Fungi</taxon>
        <taxon>Dikarya</taxon>
        <taxon>Ascomycota</taxon>
        <taxon>Pezizomycotina</taxon>
        <taxon>Eurotiomycetes</taxon>
        <taxon>Eurotiomycetidae</taxon>
        <taxon>Eurotiales</taxon>
        <taxon>Aspergillaceae</taxon>
        <taxon>Aspergillus</taxon>
        <taxon>Aspergillus subgen. Nidulantes</taxon>
    </lineage>
</organism>
<evidence type="ECO:0000256" key="7">
    <source>
        <dbReference type="ARBA" id="ARBA00043018"/>
    </source>
</evidence>
<evidence type="ECO:0000256" key="4">
    <source>
        <dbReference type="ARBA" id="ARBA00037012"/>
    </source>
</evidence>
<evidence type="ECO:0000256" key="1">
    <source>
        <dbReference type="ARBA" id="ARBA00005519"/>
    </source>
</evidence>
<evidence type="ECO:0000256" key="3">
    <source>
        <dbReference type="ARBA" id="ARBA00023295"/>
    </source>
</evidence>